<feature type="transmembrane region" description="Helical" evidence="1">
    <location>
        <begin position="20"/>
        <end position="41"/>
    </location>
</feature>
<keyword evidence="3" id="KW-1185">Reference proteome</keyword>
<feature type="transmembrane region" description="Helical" evidence="1">
    <location>
        <begin position="99"/>
        <end position="116"/>
    </location>
</feature>
<accession>A0A419VZ57</accession>
<name>A0A419VZ57_9BACT</name>
<feature type="transmembrane region" description="Helical" evidence="1">
    <location>
        <begin position="62"/>
        <end position="87"/>
    </location>
</feature>
<evidence type="ECO:0000313" key="3">
    <source>
        <dbReference type="Proteomes" id="UP000283387"/>
    </source>
</evidence>
<dbReference type="OrthoDB" id="1121693at2"/>
<dbReference type="Proteomes" id="UP000283387">
    <property type="component" value="Unassembled WGS sequence"/>
</dbReference>
<comment type="caution">
    <text evidence="2">The sequence shown here is derived from an EMBL/GenBank/DDBJ whole genome shotgun (WGS) entry which is preliminary data.</text>
</comment>
<proteinExistence type="predicted"/>
<gene>
    <name evidence="2" type="ORF">BC643_3669</name>
</gene>
<evidence type="ECO:0000256" key="1">
    <source>
        <dbReference type="SAM" id="Phobius"/>
    </source>
</evidence>
<evidence type="ECO:0000313" key="2">
    <source>
        <dbReference type="EMBL" id="RKD88517.1"/>
    </source>
</evidence>
<keyword evidence="1" id="KW-0812">Transmembrane</keyword>
<dbReference type="EMBL" id="RAPN01000002">
    <property type="protein sequence ID" value="RKD88517.1"/>
    <property type="molecule type" value="Genomic_DNA"/>
</dbReference>
<reference evidence="2 3" key="1">
    <citation type="submission" date="2018-09" db="EMBL/GenBank/DDBJ databases">
        <title>Genomic Encyclopedia of Archaeal and Bacterial Type Strains, Phase II (KMG-II): from individual species to whole genera.</title>
        <authorList>
            <person name="Goeker M."/>
        </authorList>
    </citation>
    <scope>NUCLEOTIDE SEQUENCE [LARGE SCALE GENOMIC DNA]</scope>
    <source>
        <strain evidence="2 3">DSM 27148</strain>
    </source>
</reference>
<keyword evidence="1" id="KW-0472">Membrane</keyword>
<dbReference type="AlphaFoldDB" id="A0A419VZ57"/>
<dbReference type="RefSeq" id="WP_120274671.1">
    <property type="nucleotide sequence ID" value="NZ_RAPN01000002.1"/>
</dbReference>
<protein>
    <submittedName>
        <fullName evidence="2">Uncharacterized protein</fullName>
    </submittedName>
</protein>
<organism evidence="2 3">
    <name type="scientific">Mangrovibacterium diazotrophicum</name>
    <dbReference type="NCBI Taxonomy" id="1261403"/>
    <lineage>
        <taxon>Bacteria</taxon>
        <taxon>Pseudomonadati</taxon>
        <taxon>Bacteroidota</taxon>
        <taxon>Bacteroidia</taxon>
        <taxon>Marinilabiliales</taxon>
        <taxon>Prolixibacteraceae</taxon>
        <taxon>Mangrovibacterium</taxon>
    </lineage>
</organism>
<sequence length="122" mass="13724">MNPNQTFNLSSVFPVQHSALFLRIITLLIIVYVVILIINFLRDKFINPEPSSRRDDISGLLILLYKLFQISGIGFLVIALLQFVFGIDHRNFGDAQNSAVFAVLLIFLGVAFKAAMKNLKNV</sequence>
<keyword evidence="1" id="KW-1133">Transmembrane helix</keyword>